<proteinExistence type="predicted"/>
<feature type="region of interest" description="Disordered" evidence="1">
    <location>
        <begin position="29"/>
        <end position="63"/>
    </location>
</feature>
<organism evidence="2">
    <name type="scientific">Cacopsylla melanoneura</name>
    <dbReference type="NCBI Taxonomy" id="428564"/>
    <lineage>
        <taxon>Eukaryota</taxon>
        <taxon>Metazoa</taxon>
        <taxon>Ecdysozoa</taxon>
        <taxon>Arthropoda</taxon>
        <taxon>Hexapoda</taxon>
        <taxon>Insecta</taxon>
        <taxon>Pterygota</taxon>
        <taxon>Neoptera</taxon>
        <taxon>Paraneoptera</taxon>
        <taxon>Hemiptera</taxon>
        <taxon>Sternorrhyncha</taxon>
        <taxon>Psylloidea</taxon>
        <taxon>Psyllidae</taxon>
        <taxon>Psyllinae</taxon>
        <taxon>Cacopsylla</taxon>
    </lineage>
</organism>
<dbReference type="AlphaFoldDB" id="A0A8D8Z8E2"/>
<name>A0A8D8Z8E2_9HEMI</name>
<feature type="compositionally biased region" description="Basic and acidic residues" evidence="1">
    <location>
        <begin position="29"/>
        <end position="56"/>
    </location>
</feature>
<reference evidence="2" key="1">
    <citation type="submission" date="2021-05" db="EMBL/GenBank/DDBJ databases">
        <authorList>
            <person name="Alioto T."/>
            <person name="Alioto T."/>
            <person name="Gomez Garrido J."/>
        </authorList>
    </citation>
    <scope>NUCLEOTIDE SEQUENCE</scope>
</reference>
<evidence type="ECO:0000313" key="2">
    <source>
        <dbReference type="EMBL" id="CAG6742849.1"/>
    </source>
</evidence>
<accession>A0A8D8Z8E2</accession>
<sequence>MKVKVFEDKDERVFFVMVKRQNDLNDVSKRIPEAKNLDQTKTAQKDNCHRGKEGPRRPHNVPHCLHLRRNLKFTKKFENLRFCKSVTNPGPMALCNHCNEFKA</sequence>
<evidence type="ECO:0000256" key="1">
    <source>
        <dbReference type="SAM" id="MobiDB-lite"/>
    </source>
</evidence>
<dbReference type="EMBL" id="HBUF01439925">
    <property type="protein sequence ID" value="CAG6742849.1"/>
    <property type="molecule type" value="Transcribed_RNA"/>
</dbReference>
<protein>
    <submittedName>
        <fullName evidence="2">Uncharacterized protein</fullName>
    </submittedName>
</protein>